<dbReference type="Gene3D" id="3.30.420.40">
    <property type="match status" value="2"/>
</dbReference>
<dbReference type="NCBIfam" id="NF045550">
    <property type="entry name" value="FrctkaseScrK"/>
    <property type="match status" value="1"/>
</dbReference>
<keyword evidence="7" id="KW-0862">Zinc</keyword>
<dbReference type="RefSeq" id="WP_110448789.1">
    <property type="nucleotide sequence ID" value="NZ_CP132381.1"/>
</dbReference>
<keyword evidence="14" id="KW-1185">Reference proteome</keyword>
<dbReference type="PANTHER" id="PTHR42742:SF3">
    <property type="entry name" value="FRUCTOKINASE"/>
    <property type="match status" value="1"/>
</dbReference>
<sequence length="289" mass="31450">MMKRYGSVEAGGTKFICAVGNENNEIIISETIPTTTYAETIKKVILFFKQNSVDALAIGSFGPVDLDISSDQYGCILNTPKQGWTNVNIVLPIQKELNIPIFFTTDVNSSAYGEMYLNSCNNLVYYTIGTGIGGSAIQNGVFIGGVGHPEMGHQLIKKHSLDVNFKGVCPLHGDCLEGLASGPSIEARTGKKGQELDASSDVWDIQAYYIAQAILNATLVIRPELVIVGGGVMSQNHMLERIKTHFKRLLNNYVTIENIDKYIKTPSVENNGSATIGNFLLAKNLLIKN</sequence>
<evidence type="ECO:0000256" key="1">
    <source>
        <dbReference type="ARBA" id="ARBA00001946"/>
    </source>
</evidence>
<dbReference type="EC" id="2.7.1.4" evidence="11"/>
<dbReference type="CDD" id="cd24067">
    <property type="entry name" value="ASKHA_NBD_ROK_BsFRK-like"/>
    <property type="match status" value="1"/>
</dbReference>
<dbReference type="GO" id="GO:0005524">
    <property type="term" value="F:ATP binding"/>
    <property type="evidence" value="ECO:0007669"/>
    <property type="project" value="UniProtKB-KW"/>
</dbReference>
<keyword evidence="3 13" id="KW-0808">Transferase</keyword>
<evidence type="ECO:0000256" key="7">
    <source>
        <dbReference type="ARBA" id="ARBA00022833"/>
    </source>
</evidence>
<dbReference type="FunFam" id="3.30.420.40:FF:000136">
    <property type="entry name" value="Putative fructokinase"/>
    <property type="match status" value="1"/>
</dbReference>
<protein>
    <recommendedName>
        <fullName evidence="11">fructokinase</fullName>
        <ecNumber evidence="11">2.7.1.4</ecNumber>
    </recommendedName>
</protein>
<gene>
    <name evidence="13" type="ORF">DKK78_11910</name>
</gene>
<dbReference type="Pfam" id="PF00480">
    <property type="entry name" value="ROK"/>
    <property type="match status" value="1"/>
</dbReference>
<dbReference type="EMBL" id="QGLO01000011">
    <property type="protein sequence ID" value="PXY88450.1"/>
    <property type="molecule type" value="Genomic_DNA"/>
</dbReference>
<evidence type="ECO:0000256" key="3">
    <source>
        <dbReference type="ARBA" id="ARBA00022679"/>
    </source>
</evidence>
<evidence type="ECO:0000256" key="8">
    <source>
        <dbReference type="ARBA" id="ARBA00022840"/>
    </source>
</evidence>
<dbReference type="PANTHER" id="PTHR42742">
    <property type="entry name" value="TRANSCRIPTIONAL REPRESSOR MPRA"/>
    <property type="match status" value="1"/>
</dbReference>
<keyword evidence="13" id="KW-0032">Aminotransferase</keyword>
<evidence type="ECO:0000256" key="11">
    <source>
        <dbReference type="ARBA" id="ARBA00038887"/>
    </source>
</evidence>
<keyword evidence="8" id="KW-0067">ATP-binding</keyword>
<keyword evidence="9" id="KW-0460">Magnesium</keyword>
<dbReference type="InterPro" id="IPR051804">
    <property type="entry name" value="Carb_Metab_Reg_Kinase/Isom"/>
</dbReference>
<comment type="caution">
    <text evidence="13">The sequence shown here is derived from an EMBL/GenBank/DDBJ whole genome shotgun (WGS) entry which is preliminary data.</text>
</comment>
<dbReference type="GO" id="GO:0046872">
    <property type="term" value="F:metal ion binding"/>
    <property type="evidence" value="ECO:0007669"/>
    <property type="project" value="UniProtKB-KW"/>
</dbReference>
<keyword evidence="10" id="KW-0119">Carbohydrate metabolism</keyword>
<organism evidence="13 14">
    <name type="scientific">Gilliamella apis</name>
    <dbReference type="NCBI Taxonomy" id="1970738"/>
    <lineage>
        <taxon>Bacteria</taxon>
        <taxon>Pseudomonadati</taxon>
        <taxon>Pseudomonadota</taxon>
        <taxon>Gammaproteobacteria</taxon>
        <taxon>Orbales</taxon>
        <taxon>Orbaceae</taxon>
        <taxon>Gilliamella</taxon>
    </lineage>
</organism>
<comment type="catalytic activity">
    <reaction evidence="12">
        <text>D-fructose + ATP = D-fructose 6-phosphate + ADP + H(+)</text>
        <dbReference type="Rhea" id="RHEA:16125"/>
        <dbReference type="ChEBI" id="CHEBI:15378"/>
        <dbReference type="ChEBI" id="CHEBI:30616"/>
        <dbReference type="ChEBI" id="CHEBI:37721"/>
        <dbReference type="ChEBI" id="CHEBI:61527"/>
        <dbReference type="ChEBI" id="CHEBI:456216"/>
        <dbReference type="EC" id="2.7.1.4"/>
    </reaction>
</comment>
<dbReference type="SUPFAM" id="SSF53067">
    <property type="entry name" value="Actin-like ATPase domain"/>
    <property type="match status" value="1"/>
</dbReference>
<comment type="similarity">
    <text evidence="2">Belongs to the ROK (NagC/XylR) family.</text>
</comment>
<keyword evidence="4" id="KW-0479">Metal-binding</keyword>
<evidence type="ECO:0000313" key="14">
    <source>
        <dbReference type="Proteomes" id="UP000247673"/>
    </source>
</evidence>
<comment type="cofactor">
    <cofactor evidence="1">
        <name>Mg(2+)</name>
        <dbReference type="ChEBI" id="CHEBI:18420"/>
    </cofactor>
</comment>
<proteinExistence type="inferred from homology"/>
<keyword evidence="5" id="KW-0547">Nucleotide-binding</keyword>
<dbReference type="FunFam" id="3.30.420.40:FF:000153">
    <property type="entry name" value="Putative fructokinase"/>
    <property type="match status" value="1"/>
</dbReference>
<keyword evidence="6 13" id="KW-0418">Kinase</keyword>
<evidence type="ECO:0000256" key="6">
    <source>
        <dbReference type="ARBA" id="ARBA00022777"/>
    </source>
</evidence>
<dbReference type="InterPro" id="IPR000600">
    <property type="entry name" value="ROK"/>
</dbReference>
<evidence type="ECO:0000256" key="9">
    <source>
        <dbReference type="ARBA" id="ARBA00022842"/>
    </source>
</evidence>
<dbReference type="InterPro" id="IPR054618">
    <property type="entry name" value="ScrK"/>
</dbReference>
<dbReference type="Proteomes" id="UP000247673">
    <property type="component" value="Unassembled WGS sequence"/>
</dbReference>
<name>A0A2V4DQI1_9GAMM</name>
<evidence type="ECO:0000256" key="12">
    <source>
        <dbReference type="ARBA" id="ARBA00048451"/>
    </source>
</evidence>
<dbReference type="GO" id="GO:0008483">
    <property type="term" value="F:transaminase activity"/>
    <property type="evidence" value="ECO:0007669"/>
    <property type="project" value="UniProtKB-KW"/>
</dbReference>
<dbReference type="OrthoDB" id="9783435at2"/>
<evidence type="ECO:0000256" key="2">
    <source>
        <dbReference type="ARBA" id="ARBA00006479"/>
    </source>
</evidence>
<evidence type="ECO:0000256" key="4">
    <source>
        <dbReference type="ARBA" id="ARBA00022723"/>
    </source>
</evidence>
<evidence type="ECO:0000256" key="5">
    <source>
        <dbReference type="ARBA" id="ARBA00022741"/>
    </source>
</evidence>
<dbReference type="InterPro" id="IPR043129">
    <property type="entry name" value="ATPase_NBD"/>
</dbReference>
<evidence type="ECO:0000256" key="10">
    <source>
        <dbReference type="ARBA" id="ARBA00023277"/>
    </source>
</evidence>
<dbReference type="GO" id="GO:0008865">
    <property type="term" value="F:fructokinase activity"/>
    <property type="evidence" value="ECO:0007669"/>
    <property type="project" value="UniProtKB-EC"/>
</dbReference>
<reference evidence="13 14" key="1">
    <citation type="submission" date="2018-05" db="EMBL/GenBank/DDBJ databases">
        <title>Reference genomes for bee gut microbiota database.</title>
        <authorList>
            <person name="Ellegaard K.M."/>
        </authorList>
    </citation>
    <scope>NUCLEOTIDE SEQUENCE [LARGE SCALE GENOMIC DNA]</scope>
    <source>
        <strain evidence="13 14">ESL0172</strain>
    </source>
</reference>
<dbReference type="AlphaFoldDB" id="A0A2V4DQI1"/>
<accession>A0A2V4DQI1</accession>
<evidence type="ECO:0000313" key="13">
    <source>
        <dbReference type="EMBL" id="PXY88450.1"/>
    </source>
</evidence>